<evidence type="ECO:0000313" key="2">
    <source>
        <dbReference type="EMBL" id="TNN62950.1"/>
    </source>
</evidence>
<accession>A0A4Z2HBP9</accession>
<dbReference type="EMBL" id="SRLO01000283">
    <property type="protein sequence ID" value="TNN62950.1"/>
    <property type="molecule type" value="Genomic_DNA"/>
</dbReference>
<feature type="compositionally biased region" description="Basic and acidic residues" evidence="1">
    <location>
        <begin position="90"/>
        <end position="111"/>
    </location>
</feature>
<protein>
    <submittedName>
        <fullName evidence="2">Uncharacterized protein</fullName>
    </submittedName>
</protein>
<comment type="caution">
    <text evidence="2">The sequence shown here is derived from an EMBL/GenBank/DDBJ whole genome shotgun (WGS) entry which is preliminary data.</text>
</comment>
<dbReference type="Proteomes" id="UP000314294">
    <property type="component" value="Unassembled WGS sequence"/>
</dbReference>
<organism evidence="2 3">
    <name type="scientific">Liparis tanakae</name>
    <name type="common">Tanaka's snailfish</name>
    <dbReference type="NCBI Taxonomy" id="230148"/>
    <lineage>
        <taxon>Eukaryota</taxon>
        <taxon>Metazoa</taxon>
        <taxon>Chordata</taxon>
        <taxon>Craniata</taxon>
        <taxon>Vertebrata</taxon>
        <taxon>Euteleostomi</taxon>
        <taxon>Actinopterygii</taxon>
        <taxon>Neopterygii</taxon>
        <taxon>Teleostei</taxon>
        <taxon>Neoteleostei</taxon>
        <taxon>Acanthomorphata</taxon>
        <taxon>Eupercaria</taxon>
        <taxon>Perciformes</taxon>
        <taxon>Cottioidei</taxon>
        <taxon>Cottales</taxon>
        <taxon>Liparidae</taxon>
        <taxon>Liparis</taxon>
    </lineage>
</organism>
<name>A0A4Z2HBP9_9TELE</name>
<reference evidence="2 3" key="1">
    <citation type="submission" date="2019-03" db="EMBL/GenBank/DDBJ databases">
        <title>First draft genome of Liparis tanakae, snailfish: a comprehensive survey of snailfish specific genes.</title>
        <authorList>
            <person name="Kim W."/>
            <person name="Song I."/>
            <person name="Jeong J.-H."/>
            <person name="Kim D."/>
            <person name="Kim S."/>
            <person name="Ryu S."/>
            <person name="Song J.Y."/>
            <person name="Lee S.K."/>
        </authorList>
    </citation>
    <scope>NUCLEOTIDE SEQUENCE [LARGE SCALE GENOMIC DNA]</scope>
    <source>
        <tissue evidence="2">Muscle</tissue>
    </source>
</reference>
<dbReference type="AlphaFoldDB" id="A0A4Z2HBP9"/>
<sequence length="183" mass="20670">MATASRCLGKAKRAFLNVKQVFLTRPRTHGDIDVVPRETKDLWGNQGRWDYPGLRGYQVPRVITVCLVYLGYKVLQGSPALAESPGSQESRAREGRSERQDSQGPRDPKVSLGDLEKMELLDTRALKVQQGTEDPKENVVIRGFLEKEAFKARGVARGILARWDSSDHPVQKEIVALRDIWRM</sequence>
<keyword evidence="3" id="KW-1185">Reference proteome</keyword>
<evidence type="ECO:0000313" key="3">
    <source>
        <dbReference type="Proteomes" id="UP000314294"/>
    </source>
</evidence>
<proteinExistence type="predicted"/>
<gene>
    <name evidence="2" type="ORF">EYF80_026830</name>
</gene>
<evidence type="ECO:0000256" key="1">
    <source>
        <dbReference type="SAM" id="MobiDB-lite"/>
    </source>
</evidence>
<feature type="region of interest" description="Disordered" evidence="1">
    <location>
        <begin position="79"/>
        <end position="111"/>
    </location>
</feature>